<comment type="subcellular location">
    <subcellularLocation>
        <location evidence="1">Mitochondrion</location>
    </subcellularLocation>
</comment>
<evidence type="ECO:0000256" key="1">
    <source>
        <dbReference type="ARBA" id="ARBA00004173"/>
    </source>
</evidence>
<dbReference type="InterPro" id="IPR016180">
    <property type="entry name" value="Ribosomal_uL16_dom"/>
</dbReference>
<evidence type="ECO:0000313" key="9">
    <source>
        <dbReference type="EMBL" id="KAF8700121.1"/>
    </source>
</evidence>
<keyword evidence="10" id="KW-1185">Reference proteome</keyword>
<gene>
    <name evidence="9" type="ORF">HU200_034484</name>
</gene>
<keyword evidence="4" id="KW-0496">Mitochondrion</keyword>
<sequence>MSGQFRRNCKMWVRVFEDLPIMGKPAEVRLGRGKGNPMGWIARMSTGQIPFEMDGVSLSNA</sequence>
<evidence type="ECO:0000256" key="3">
    <source>
        <dbReference type="ARBA" id="ARBA00022980"/>
    </source>
</evidence>
<dbReference type="PRINTS" id="PR00060">
    <property type="entry name" value="RIBOSOMALL16"/>
</dbReference>
<dbReference type="InterPro" id="IPR000114">
    <property type="entry name" value="Ribosomal_uL16_bact-type"/>
</dbReference>
<dbReference type="InterPro" id="IPR047873">
    <property type="entry name" value="Ribosomal_uL16"/>
</dbReference>
<evidence type="ECO:0000256" key="7">
    <source>
        <dbReference type="ARBA" id="ARBA00042582"/>
    </source>
</evidence>
<evidence type="ECO:0000313" key="10">
    <source>
        <dbReference type="Proteomes" id="UP000636709"/>
    </source>
</evidence>
<dbReference type="Proteomes" id="UP000636709">
    <property type="component" value="Unassembled WGS sequence"/>
</dbReference>
<dbReference type="GO" id="GO:0005762">
    <property type="term" value="C:mitochondrial large ribosomal subunit"/>
    <property type="evidence" value="ECO:0007669"/>
    <property type="project" value="TreeGrafter"/>
</dbReference>
<dbReference type="SUPFAM" id="SSF54686">
    <property type="entry name" value="Ribosomal protein L16p/L10e"/>
    <property type="match status" value="1"/>
</dbReference>
<dbReference type="PANTHER" id="PTHR12220:SF24">
    <property type="entry name" value="LARGE RIBOSOMAL SUBUNIT PROTEIN UL16M"/>
    <property type="match status" value="1"/>
</dbReference>
<proteinExistence type="inferred from homology"/>
<reference evidence="9" key="1">
    <citation type="submission" date="2020-07" db="EMBL/GenBank/DDBJ databases">
        <title>Genome sequence and genetic diversity analysis of an under-domesticated orphan crop, white fonio (Digitaria exilis).</title>
        <authorList>
            <person name="Bennetzen J.L."/>
            <person name="Chen S."/>
            <person name="Ma X."/>
            <person name="Wang X."/>
            <person name="Yssel A.E.J."/>
            <person name="Chaluvadi S.R."/>
            <person name="Johnson M."/>
            <person name="Gangashetty P."/>
            <person name="Hamidou F."/>
            <person name="Sanogo M.D."/>
            <person name="Zwaenepoel A."/>
            <person name="Wallace J."/>
            <person name="Van De Peer Y."/>
            <person name="Van Deynze A."/>
        </authorList>
    </citation>
    <scope>NUCLEOTIDE SEQUENCE</scope>
    <source>
        <tissue evidence="9">Leaves</tissue>
    </source>
</reference>
<dbReference type="Gene3D" id="3.90.1170.10">
    <property type="entry name" value="Ribosomal protein L10e/L16"/>
    <property type="match status" value="1"/>
</dbReference>
<organism evidence="9 10">
    <name type="scientific">Digitaria exilis</name>
    <dbReference type="NCBI Taxonomy" id="1010633"/>
    <lineage>
        <taxon>Eukaryota</taxon>
        <taxon>Viridiplantae</taxon>
        <taxon>Streptophyta</taxon>
        <taxon>Embryophyta</taxon>
        <taxon>Tracheophyta</taxon>
        <taxon>Spermatophyta</taxon>
        <taxon>Magnoliopsida</taxon>
        <taxon>Liliopsida</taxon>
        <taxon>Poales</taxon>
        <taxon>Poaceae</taxon>
        <taxon>PACMAD clade</taxon>
        <taxon>Panicoideae</taxon>
        <taxon>Panicodae</taxon>
        <taxon>Paniceae</taxon>
        <taxon>Anthephorinae</taxon>
        <taxon>Digitaria</taxon>
    </lineage>
</organism>
<evidence type="ECO:0000256" key="4">
    <source>
        <dbReference type="ARBA" id="ARBA00023128"/>
    </source>
</evidence>
<evidence type="ECO:0000256" key="5">
    <source>
        <dbReference type="ARBA" id="ARBA00023274"/>
    </source>
</evidence>
<dbReference type="GO" id="GO:0019843">
    <property type="term" value="F:rRNA binding"/>
    <property type="evidence" value="ECO:0007669"/>
    <property type="project" value="InterPro"/>
</dbReference>
<dbReference type="InterPro" id="IPR036920">
    <property type="entry name" value="Ribosomal_uL16_sf"/>
</dbReference>
<dbReference type="OrthoDB" id="732122at2759"/>
<dbReference type="CDD" id="cd01433">
    <property type="entry name" value="Ribosomal_L16_L10e"/>
    <property type="match status" value="1"/>
</dbReference>
<dbReference type="GO" id="GO:0032543">
    <property type="term" value="P:mitochondrial translation"/>
    <property type="evidence" value="ECO:0007669"/>
    <property type="project" value="TreeGrafter"/>
</dbReference>
<protein>
    <recommendedName>
        <fullName evidence="6">Large ribosomal subunit protein uL16m</fullName>
    </recommendedName>
    <alternativeName>
        <fullName evidence="7">60S ribosomal protein L16, mitochondrial</fullName>
    </alternativeName>
</protein>
<comment type="similarity">
    <text evidence="2 8">Belongs to the universal ribosomal protein uL16 family.</text>
</comment>
<dbReference type="GO" id="GO:0003735">
    <property type="term" value="F:structural constituent of ribosome"/>
    <property type="evidence" value="ECO:0007669"/>
    <property type="project" value="InterPro"/>
</dbReference>
<keyword evidence="3 8" id="KW-0689">Ribosomal protein</keyword>
<comment type="caution">
    <text evidence="9">The sequence shown here is derived from an EMBL/GenBank/DDBJ whole genome shotgun (WGS) entry which is preliminary data.</text>
</comment>
<dbReference type="AlphaFoldDB" id="A0A835BPT2"/>
<evidence type="ECO:0000256" key="2">
    <source>
        <dbReference type="ARBA" id="ARBA00008931"/>
    </source>
</evidence>
<accession>A0A835BPT2</accession>
<evidence type="ECO:0000256" key="6">
    <source>
        <dbReference type="ARBA" id="ARBA00035302"/>
    </source>
</evidence>
<dbReference type="Pfam" id="PF00252">
    <property type="entry name" value="Ribosomal_L16"/>
    <property type="match status" value="1"/>
</dbReference>
<keyword evidence="5 8" id="KW-0687">Ribonucleoprotein</keyword>
<name>A0A835BPT2_9POAL</name>
<dbReference type="EMBL" id="JACEFO010001828">
    <property type="protein sequence ID" value="KAF8700121.1"/>
    <property type="molecule type" value="Genomic_DNA"/>
</dbReference>
<dbReference type="PANTHER" id="PTHR12220">
    <property type="entry name" value="50S/60S RIBOSOMAL PROTEIN L16"/>
    <property type="match status" value="1"/>
</dbReference>
<evidence type="ECO:0000256" key="8">
    <source>
        <dbReference type="RuleBase" id="RU004413"/>
    </source>
</evidence>